<reference evidence="1 2" key="1">
    <citation type="submission" date="2014-11" db="EMBL/GenBank/DDBJ databases">
        <title>Draft Genome Sequences of Paenibacillus polymyxa NRRL B-30509 and Paenibacillus terrae NRRL B-30644, Strains from a Poultry Environment that Produce Tridecaptin A and Paenicidins.</title>
        <authorList>
            <person name="van Belkum M.J."/>
            <person name="Lohans C.T."/>
            <person name="Vederas J.C."/>
        </authorList>
    </citation>
    <scope>NUCLEOTIDE SEQUENCE [LARGE SCALE GENOMIC DNA]</scope>
    <source>
        <strain evidence="1 2">NRRL B-30644</strain>
    </source>
</reference>
<dbReference type="Proteomes" id="UP000032534">
    <property type="component" value="Unassembled WGS sequence"/>
</dbReference>
<sequence>MDKTDNSPTTEQQIAAWMVAQIREVGTLKQEDAIAYVRSEYGEQYVFISEHGHVSLEKEIKKAFRKLHGGKIAWDRDGFLWAWT</sequence>
<dbReference type="EMBL" id="JTHP01000001">
    <property type="protein sequence ID" value="KJD47389.1"/>
    <property type="molecule type" value="Genomic_DNA"/>
</dbReference>
<gene>
    <name evidence="1" type="ORF">QD47_00025</name>
</gene>
<name>A0A0D7X8D7_9BACL</name>
<dbReference type="RefSeq" id="WP_044644183.1">
    <property type="nucleotide sequence ID" value="NZ_JTHP01000001.1"/>
</dbReference>
<dbReference type="Pfam" id="PF22266">
    <property type="entry name" value="DUF6953"/>
    <property type="match status" value="1"/>
</dbReference>
<dbReference type="OrthoDB" id="8454520at2"/>
<organism evidence="1 2">
    <name type="scientific">Paenibacillus terrae</name>
    <dbReference type="NCBI Taxonomy" id="159743"/>
    <lineage>
        <taxon>Bacteria</taxon>
        <taxon>Bacillati</taxon>
        <taxon>Bacillota</taxon>
        <taxon>Bacilli</taxon>
        <taxon>Bacillales</taxon>
        <taxon>Paenibacillaceae</taxon>
        <taxon>Paenibacillus</taxon>
    </lineage>
</organism>
<comment type="caution">
    <text evidence="1">The sequence shown here is derived from an EMBL/GenBank/DDBJ whole genome shotgun (WGS) entry which is preliminary data.</text>
</comment>
<keyword evidence="2" id="KW-1185">Reference proteome</keyword>
<evidence type="ECO:0000313" key="2">
    <source>
        <dbReference type="Proteomes" id="UP000032534"/>
    </source>
</evidence>
<dbReference type="InterPro" id="IPR054228">
    <property type="entry name" value="DUF6953"/>
</dbReference>
<dbReference type="PATRIC" id="fig|159743.3.peg.5"/>
<protein>
    <submittedName>
        <fullName evidence="1">Integron gene cassette protein</fullName>
    </submittedName>
</protein>
<evidence type="ECO:0000313" key="1">
    <source>
        <dbReference type="EMBL" id="KJD47389.1"/>
    </source>
</evidence>
<proteinExistence type="predicted"/>
<dbReference type="AlphaFoldDB" id="A0A0D7X8D7"/>
<accession>A0A0D7X8D7</accession>